<evidence type="ECO:0000256" key="1">
    <source>
        <dbReference type="SAM" id="Phobius"/>
    </source>
</evidence>
<evidence type="ECO:0000313" key="3">
    <source>
        <dbReference type="WBParaSite" id="Minc3s01942g27334"/>
    </source>
</evidence>
<dbReference type="PANTHER" id="PTHR35574:SF2">
    <property type="entry name" value="CLAUDIN-LIKE IN CAENORHABDITIS"/>
    <property type="match status" value="1"/>
</dbReference>
<evidence type="ECO:0000313" key="2">
    <source>
        <dbReference type="Proteomes" id="UP000887563"/>
    </source>
</evidence>
<dbReference type="InterPro" id="IPR010761">
    <property type="entry name" value="Clc_prot-like"/>
</dbReference>
<keyword evidence="2" id="KW-1185">Reference proteome</keyword>
<dbReference type="Gene3D" id="1.20.140.150">
    <property type="match status" value="1"/>
</dbReference>
<dbReference type="Proteomes" id="UP000887563">
    <property type="component" value="Unplaced"/>
</dbReference>
<reference evidence="3" key="1">
    <citation type="submission" date="2022-11" db="UniProtKB">
        <authorList>
            <consortium name="WormBaseParasite"/>
        </authorList>
    </citation>
    <scope>IDENTIFICATION</scope>
</reference>
<dbReference type="AlphaFoldDB" id="A0A914MI59"/>
<keyword evidence="1" id="KW-0472">Membrane</keyword>
<protein>
    <submittedName>
        <fullName evidence="3">Clc-like protein</fullName>
    </submittedName>
</protein>
<feature type="transmembrane region" description="Helical" evidence="1">
    <location>
        <begin position="9"/>
        <end position="30"/>
    </location>
</feature>
<dbReference type="PANTHER" id="PTHR35574">
    <property type="entry name" value="PUTATIVE-RELATED"/>
    <property type="match status" value="1"/>
</dbReference>
<dbReference type="WBParaSite" id="Minc3s01942g27334">
    <property type="protein sequence ID" value="Minc3s01942g27334"/>
    <property type="gene ID" value="Minc3s01942g27334"/>
</dbReference>
<sequence>MQNQTTSTGWLICFLLILIFATTSLILGLLTPSWQIVYLEEGRTEHHHGLWLDCKRDYSYDYGRSKEYYATLHRYPSKSLYDQITGRTEHHHGLWLDCKRDYSYDYGRSKEYYATLHRHFDLARPFDQFWLTALNCVFKFDYWLDEKDWYELGYDENRLWGDAYQHLFLGWKIATLVANLISTICAIFAIIFLIFAFCHRLCTCIAAVLVVISVLSSIAGNLLFFMFASDQDNNIIKEEEGIYEQHFGWSFWISLFSNILMLICSITGCIATKAAFGKNRSEKFMKIKMQDLEDDNCGAHLLKNFSETIASTGQTSICSQQEPKRDFNNSRRCRSPIYKIESQQLKQWERESMHNIKNKTKTQQQTRNLNNKRERNIFEPSLNTPTDSDVVYEYVDWNNFGGENFVDDKNKKYTQDESNRHYDPVPLAPENTTFSIGKPFLFNSDNEYLQPKSLTIDTSTISTRAGGRTTTDLFLTDNDLIKTSPPQLLSRISKQNQFGTTSNFNVDKPELVNTQKSSQFIKEFKESEKRFAKIPKVTFSTPLQQNGLPKPFARSRSSHRLYSPSQSSILTDVKPIVDDQRIGWPSNGIKRIPSEMDRSIGSSRVDSFLFSTTIKEDNQQKLNSSLQRRKEEWTDV</sequence>
<feature type="transmembrane region" description="Helical" evidence="1">
    <location>
        <begin position="204"/>
        <end position="229"/>
    </location>
</feature>
<organism evidence="2 3">
    <name type="scientific">Meloidogyne incognita</name>
    <name type="common">Southern root-knot nematode worm</name>
    <name type="synonym">Oxyuris incognita</name>
    <dbReference type="NCBI Taxonomy" id="6306"/>
    <lineage>
        <taxon>Eukaryota</taxon>
        <taxon>Metazoa</taxon>
        <taxon>Ecdysozoa</taxon>
        <taxon>Nematoda</taxon>
        <taxon>Chromadorea</taxon>
        <taxon>Rhabditida</taxon>
        <taxon>Tylenchina</taxon>
        <taxon>Tylenchomorpha</taxon>
        <taxon>Tylenchoidea</taxon>
        <taxon>Meloidogynidae</taxon>
        <taxon>Meloidogyninae</taxon>
        <taxon>Meloidogyne</taxon>
        <taxon>Meloidogyne incognita group</taxon>
    </lineage>
</organism>
<keyword evidence="1" id="KW-1133">Transmembrane helix</keyword>
<keyword evidence="1" id="KW-0812">Transmembrane</keyword>
<feature type="transmembrane region" description="Helical" evidence="1">
    <location>
        <begin position="249"/>
        <end position="276"/>
    </location>
</feature>
<name>A0A914MI59_MELIC</name>
<dbReference type="Pfam" id="PF07062">
    <property type="entry name" value="Clc-like"/>
    <property type="match status" value="2"/>
</dbReference>
<accession>A0A914MI59</accession>
<dbReference type="GO" id="GO:0016020">
    <property type="term" value="C:membrane"/>
    <property type="evidence" value="ECO:0007669"/>
    <property type="project" value="InterPro"/>
</dbReference>
<feature type="transmembrane region" description="Helical" evidence="1">
    <location>
        <begin position="173"/>
        <end position="197"/>
    </location>
</feature>
<proteinExistence type="predicted"/>